<evidence type="ECO:0000313" key="3">
    <source>
        <dbReference type="Proteomes" id="UP000254792"/>
    </source>
</evidence>
<accession>A0A345Z2L2</accession>
<dbReference type="OrthoDB" id="9806902at2"/>
<name>A0A345Z2L2_9MOLU</name>
<proteinExistence type="predicted"/>
<feature type="domain" description="Serine aminopeptidase S33" evidence="1">
    <location>
        <begin position="24"/>
        <end position="290"/>
    </location>
</feature>
<keyword evidence="3" id="KW-1185">Reference proteome</keyword>
<gene>
    <name evidence="2" type="primary">pldB</name>
    <name evidence="2" type="ORF">SALLE_v1c01650</name>
</gene>
<dbReference type="InterPro" id="IPR029058">
    <property type="entry name" value="AB_hydrolase_fold"/>
</dbReference>
<dbReference type="PANTHER" id="PTHR11614">
    <property type="entry name" value="PHOSPHOLIPASE-RELATED"/>
    <property type="match status" value="1"/>
</dbReference>
<sequence length="311" mass="35848">MKEFKLTMRDKQVLHMTVWDDVKKPIGVMQLVHGSCEEASRYDEFAKYLNQNGYIVVADDHRGHGHTANLKENELGWFADEDGWQKIIDDLKEVNDYIKSNFKDLPITIFGHSMGSFMVRHYLTLYGNTVTKAIICGTAEHSALSLKLGIMLSKKYQKKHGAKEVPEKIWELSYKNLNKRFKDIPNATGFEWMNSSPEEIQAFIDNPRVGQKFSASAFKDMFTGLAYIRKKSNYKQTPINLPLFFIAGLADPVGNYGKSVYKVRKKYLRAGYNTKLKLYPQLRHEILLEPKQFSDIVKNDILNFLNSETSK</sequence>
<dbReference type="InterPro" id="IPR051044">
    <property type="entry name" value="MAG_DAG_Lipase"/>
</dbReference>
<dbReference type="AlphaFoldDB" id="A0A345Z2L2"/>
<organism evidence="2 3">
    <name type="scientific">Spiroplasma alleghenense</name>
    <dbReference type="NCBI Taxonomy" id="216931"/>
    <lineage>
        <taxon>Bacteria</taxon>
        <taxon>Bacillati</taxon>
        <taxon>Mycoplasmatota</taxon>
        <taxon>Mollicutes</taxon>
        <taxon>Entomoplasmatales</taxon>
        <taxon>Spiroplasmataceae</taxon>
        <taxon>Spiroplasma</taxon>
    </lineage>
</organism>
<evidence type="ECO:0000313" key="2">
    <source>
        <dbReference type="EMBL" id="AXK50841.1"/>
    </source>
</evidence>
<dbReference type="RefSeq" id="WP_115557763.1">
    <property type="nucleotide sequence ID" value="NZ_CP031376.1"/>
</dbReference>
<dbReference type="KEGG" id="salx:SALLE_v1c01650"/>
<dbReference type="Pfam" id="PF12146">
    <property type="entry name" value="Hydrolase_4"/>
    <property type="match status" value="1"/>
</dbReference>
<evidence type="ECO:0000259" key="1">
    <source>
        <dbReference type="Pfam" id="PF12146"/>
    </source>
</evidence>
<dbReference type="Proteomes" id="UP000254792">
    <property type="component" value="Chromosome"/>
</dbReference>
<dbReference type="SUPFAM" id="SSF53474">
    <property type="entry name" value="alpha/beta-Hydrolases"/>
    <property type="match status" value="1"/>
</dbReference>
<dbReference type="Gene3D" id="3.40.50.1820">
    <property type="entry name" value="alpha/beta hydrolase"/>
    <property type="match status" value="1"/>
</dbReference>
<dbReference type="EMBL" id="CP031376">
    <property type="protein sequence ID" value="AXK50841.1"/>
    <property type="molecule type" value="Genomic_DNA"/>
</dbReference>
<reference evidence="2 3" key="1">
    <citation type="submission" date="2018-07" db="EMBL/GenBank/DDBJ databases">
        <title>Complete genome sequence of Spiroplasma alleghenense PLHS-1 (ATCC 51752).</title>
        <authorList>
            <person name="Chou L."/>
            <person name="Lee T.-Y."/>
            <person name="Tsai Y.-M."/>
            <person name="Kuo C.-H."/>
        </authorList>
    </citation>
    <scope>NUCLEOTIDE SEQUENCE [LARGE SCALE GENOMIC DNA]</scope>
    <source>
        <strain evidence="2 3">PLHS-1</strain>
    </source>
</reference>
<protein>
    <submittedName>
        <fullName evidence="2">Lysophospholipase</fullName>
    </submittedName>
</protein>
<dbReference type="InterPro" id="IPR022742">
    <property type="entry name" value="Hydrolase_4"/>
</dbReference>